<dbReference type="GO" id="GO:0005524">
    <property type="term" value="F:ATP binding"/>
    <property type="evidence" value="ECO:0007669"/>
    <property type="project" value="InterPro"/>
</dbReference>
<evidence type="ECO:0000256" key="1">
    <source>
        <dbReference type="SAM" id="MobiDB-lite"/>
    </source>
</evidence>
<protein>
    <recommendedName>
        <fullName evidence="2">ATP-grasp fold PylC-type domain-containing protein</fullName>
    </recommendedName>
</protein>
<evidence type="ECO:0000313" key="3">
    <source>
        <dbReference type="EMBL" id="KKK13549.1"/>
    </source>
</evidence>
<sequence length="447" mass="51650">MKHRRAFYRQLSGYYAISRPTSSSKKSQEDRRQDEQKQPNNPDYPQNVLLTNGRFPVSLDLARQFTLSGCRVYCVDPMKFHICWFSRMVTGSKVVSAPRKDPLGYVQDVKEAVQHWQITYIIPIHEEEFYLAASGDPEILDKLYAPPWEVLLRLHSKLDYAKMMRQFRLDVPEFYVCKNMDEVYSLNPQKEWAVKPVFGRANTNVYHLKPGHRIPPIGISEDCQYIAQEWIHGNRYCSYSLFDHGTLKVHGVYPVLETIDGSSCVYFQPCHHLKINQYVEQLAAHLYPLHGQIGLDFVQTEDRLVTIDSNPRATSGIHLWSGTGSLALAFTHRLKEDVIRPPHASSGGAIHREVIPGMLMWEHKNVTVSRYLKHIWRLISARDIIWNWSDLMPSLASPFLLTYYYALCRQRNLTLPNLFQWDLIWEPPSKESLDTAVAMTIEEGAGA</sequence>
<dbReference type="Proteomes" id="UP000034291">
    <property type="component" value="Unassembled WGS sequence"/>
</dbReference>
<feature type="region of interest" description="Disordered" evidence="1">
    <location>
        <begin position="18"/>
        <end position="46"/>
    </location>
</feature>
<keyword evidence="4" id="KW-1185">Reference proteome</keyword>
<dbReference type="GO" id="GO:0046872">
    <property type="term" value="F:metal ion binding"/>
    <property type="evidence" value="ECO:0007669"/>
    <property type="project" value="InterPro"/>
</dbReference>
<dbReference type="OrthoDB" id="186626at2759"/>
<name>A0A0F8U1B2_9EURO</name>
<evidence type="ECO:0000259" key="2">
    <source>
        <dbReference type="Pfam" id="PF02655"/>
    </source>
</evidence>
<proteinExistence type="predicted"/>
<feature type="compositionally biased region" description="Basic and acidic residues" evidence="1">
    <location>
        <begin position="26"/>
        <end position="37"/>
    </location>
</feature>
<reference evidence="3 4" key="1">
    <citation type="submission" date="2015-02" db="EMBL/GenBank/DDBJ databases">
        <title>Draft Genome Sequences of Two Closely-Related Aflatoxigenic Aspergillus Species Obtained from the Cote d'Ivoire.</title>
        <authorList>
            <person name="Moore G.G."/>
            <person name="Beltz S.B."/>
            <person name="Mack B.M."/>
        </authorList>
    </citation>
    <scope>NUCLEOTIDE SEQUENCE [LARGE SCALE GENOMIC DNA]</scope>
    <source>
        <strain evidence="3 4">SRRC1468</strain>
    </source>
</reference>
<dbReference type="AlphaFoldDB" id="A0A0F8U1B2"/>
<dbReference type="Gene3D" id="2.30.36.100">
    <property type="match status" value="1"/>
</dbReference>
<accession>A0A0F8U1B2</accession>
<dbReference type="Gene3D" id="3.40.50.20">
    <property type="match status" value="1"/>
</dbReference>
<dbReference type="Pfam" id="PF02655">
    <property type="entry name" value="ATP-grasp_3"/>
    <property type="match status" value="1"/>
</dbReference>
<organism evidence="3 4">
    <name type="scientific">Aspergillus rambellii</name>
    <dbReference type="NCBI Taxonomy" id="308745"/>
    <lineage>
        <taxon>Eukaryota</taxon>
        <taxon>Fungi</taxon>
        <taxon>Dikarya</taxon>
        <taxon>Ascomycota</taxon>
        <taxon>Pezizomycotina</taxon>
        <taxon>Eurotiomycetes</taxon>
        <taxon>Eurotiomycetidae</taxon>
        <taxon>Eurotiales</taxon>
        <taxon>Aspergillaceae</taxon>
        <taxon>Aspergillus</taxon>
        <taxon>Aspergillus subgen. Nidulantes</taxon>
    </lineage>
</organism>
<dbReference type="EMBL" id="JZBS01003790">
    <property type="protein sequence ID" value="KKK13549.1"/>
    <property type="molecule type" value="Genomic_DNA"/>
</dbReference>
<comment type="caution">
    <text evidence="3">The sequence shown here is derived from an EMBL/GenBank/DDBJ whole genome shotgun (WGS) entry which is preliminary data.</text>
</comment>
<evidence type="ECO:0000313" key="4">
    <source>
        <dbReference type="Proteomes" id="UP000034291"/>
    </source>
</evidence>
<feature type="domain" description="ATP-grasp fold PylC-type" evidence="2">
    <location>
        <begin position="156"/>
        <end position="315"/>
    </location>
</feature>
<dbReference type="InterPro" id="IPR003806">
    <property type="entry name" value="ATP-grasp_PylC-type"/>
</dbReference>
<dbReference type="SUPFAM" id="SSF56059">
    <property type="entry name" value="Glutathione synthetase ATP-binding domain-like"/>
    <property type="match status" value="1"/>
</dbReference>
<dbReference type="Gene3D" id="3.30.470.20">
    <property type="entry name" value="ATP-grasp fold, B domain"/>
    <property type="match status" value="1"/>
</dbReference>
<gene>
    <name evidence="3" type="ORF">ARAM_001729</name>
</gene>